<gene>
    <name evidence="2" type="ORF">Pcinc_039936</name>
</gene>
<proteinExistence type="predicted"/>
<feature type="region of interest" description="Disordered" evidence="1">
    <location>
        <begin position="17"/>
        <end position="42"/>
    </location>
</feature>
<keyword evidence="3" id="KW-1185">Reference proteome</keyword>
<name>A0AAE1BN63_PETCI</name>
<dbReference type="EMBL" id="JAWQEG010006925">
    <property type="protein sequence ID" value="KAK3853533.1"/>
    <property type="molecule type" value="Genomic_DNA"/>
</dbReference>
<comment type="caution">
    <text evidence="2">The sequence shown here is derived from an EMBL/GenBank/DDBJ whole genome shotgun (WGS) entry which is preliminary data.</text>
</comment>
<organism evidence="2 3">
    <name type="scientific">Petrolisthes cinctipes</name>
    <name type="common">Flat porcelain crab</name>
    <dbReference type="NCBI Taxonomy" id="88211"/>
    <lineage>
        <taxon>Eukaryota</taxon>
        <taxon>Metazoa</taxon>
        <taxon>Ecdysozoa</taxon>
        <taxon>Arthropoda</taxon>
        <taxon>Crustacea</taxon>
        <taxon>Multicrustacea</taxon>
        <taxon>Malacostraca</taxon>
        <taxon>Eumalacostraca</taxon>
        <taxon>Eucarida</taxon>
        <taxon>Decapoda</taxon>
        <taxon>Pleocyemata</taxon>
        <taxon>Anomura</taxon>
        <taxon>Galatheoidea</taxon>
        <taxon>Porcellanidae</taxon>
        <taxon>Petrolisthes</taxon>
    </lineage>
</organism>
<evidence type="ECO:0000256" key="1">
    <source>
        <dbReference type="SAM" id="MobiDB-lite"/>
    </source>
</evidence>
<reference evidence="2" key="1">
    <citation type="submission" date="2023-10" db="EMBL/GenBank/DDBJ databases">
        <title>Genome assemblies of two species of porcelain crab, Petrolisthes cinctipes and Petrolisthes manimaculis (Anomura: Porcellanidae).</title>
        <authorList>
            <person name="Angst P."/>
        </authorList>
    </citation>
    <scope>NUCLEOTIDE SEQUENCE</scope>
    <source>
        <strain evidence="2">PB745_01</strain>
        <tissue evidence="2">Gill</tissue>
    </source>
</reference>
<accession>A0AAE1BN63</accession>
<evidence type="ECO:0000313" key="2">
    <source>
        <dbReference type="EMBL" id="KAK3853533.1"/>
    </source>
</evidence>
<sequence length="104" mass="11380">MVIYFLRAVQNTLQGPTIGSAAPAPHIGGRERGKAPPDAPQGVTMTQQVQALWSLGPWLYVPLAARTGHGAVSHAHETKQVQYHSYCKRLSRPSPPWSGNCHWD</sequence>
<dbReference type="AlphaFoldDB" id="A0AAE1BN63"/>
<dbReference type="Proteomes" id="UP001286313">
    <property type="component" value="Unassembled WGS sequence"/>
</dbReference>
<protein>
    <submittedName>
        <fullName evidence="2">Uncharacterized protein</fullName>
    </submittedName>
</protein>
<evidence type="ECO:0000313" key="3">
    <source>
        <dbReference type="Proteomes" id="UP001286313"/>
    </source>
</evidence>